<comment type="caution">
    <text evidence="2">The sequence shown here is derived from an EMBL/GenBank/DDBJ whole genome shotgun (WGS) entry which is preliminary data.</text>
</comment>
<feature type="domain" description="DUF2272" evidence="1">
    <location>
        <begin position="26"/>
        <end position="152"/>
    </location>
</feature>
<dbReference type="InParanoid" id="A0A3A9JBX0"/>
<dbReference type="Proteomes" id="UP000278036">
    <property type="component" value="Unassembled WGS sequence"/>
</dbReference>
<proteinExistence type="predicted"/>
<gene>
    <name evidence="2" type="ORF">D6Z83_11755</name>
    <name evidence="3" type="ORF">EBE87_14535</name>
</gene>
<evidence type="ECO:0000259" key="1">
    <source>
        <dbReference type="Pfam" id="PF10030"/>
    </source>
</evidence>
<organism evidence="2 5">
    <name type="scientific">Teichococcus wenyumeiae</name>
    <dbReference type="NCBI Taxonomy" id="2478470"/>
    <lineage>
        <taxon>Bacteria</taxon>
        <taxon>Pseudomonadati</taxon>
        <taxon>Pseudomonadota</taxon>
        <taxon>Alphaproteobacteria</taxon>
        <taxon>Acetobacterales</taxon>
        <taxon>Roseomonadaceae</taxon>
        <taxon>Roseomonas</taxon>
    </lineage>
</organism>
<dbReference type="EMBL" id="RAQU01000061">
    <property type="protein sequence ID" value="RKK03982.1"/>
    <property type="molecule type" value="Genomic_DNA"/>
</dbReference>
<keyword evidence="4" id="KW-1185">Reference proteome</keyword>
<dbReference type="InterPro" id="IPR019262">
    <property type="entry name" value="DUF2272"/>
</dbReference>
<accession>A0A3A9JBX0</accession>
<sequence length="173" mass="18468">MAGLTEILPEGAPPPALPSISLWAYPAWSAAFISYVMQRAQVPGFVFPPSAAHSAYIDALLASWASSPENAAFRPHAPSEYAPRPGDLICADRSAAPLYHWQDKLAEAGQFRPMHCDVVVAAGGGLVQAIGGNVLDAVVLRRFPADRAGHALPPPWDKAPFFVVFENRLDSAP</sequence>
<protein>
    <submittedName>
        <fullName evidence="2">DUF2272 domain-containing protein</fullName>
    </submittedName>
</protein>
<evidence type="ECO:0000313" key="2">
    <source>
        <dbReference type="EMBL" id="RKK03982.1"/>
    </source>
</evidence>
<reference evidence="2 5" key="1">
    <citation type="submission" date="2018-09" db="EMBL/GenBank/DDBJ databases">
        <title>Roseomonas sp. nov., isolated from feces of Tibetan antelopes in the Qinghai-Tibet plateau, China.</title>
        <authorList>
            <person name="Tian Z."/>
        </authorList>
    </citation>
    <scope>NUCLEOTIDE SEQUENCE [LARGE SCALE GENOMIC DNA]</scope>
    <source>
        <strain evidence="3 4">Z23</strain>
        <strain evidence="2 5">Z24</strain>
    </source>
</reference>
<evidence type="ECO:0000313" key="3">
    <source>
        <dbReference type="EMBL" id="RMI20769.1"/>
    </source>
</evidence>
<dbReference type="OrthoDB" id="8836344at2"/>
<evidence type="ECO:0000313" key="5">
    <source>
        <dbReference type="Proteomes" id="UP000278036"/>
    </source>
</evidence>
<evidence type="ECO:0000313" key="4">
    <source>
        <dbReference type="Proteomes" id="UP000274097"/>
    </source>
</evidence>
<dbReference type="EMBL" id="RFLX01000010">
    <property type="protein sequence ID" value="RMI20769.1"/>
    <property type="molecule type" value="Genomic_DNA"/>
</dbReference>
<dbReference type="Pfam" id="PF10030">
    <property type="entry name" value="DUF2272"/>
    <property type="match status" value="1"/>
</dbReference>
<name>A0A3A9JBX0_9PROT</name>
<dbReference type="Proteomes" id="UP000274097">
    <property type="component" value="Unassembled WGS sequence"/>
</dbReference>
<dbReference type="AlphaFoldDB" id="A0A3A9JBX0"/>